<comment type="caution">
    <text evidence="1">The sequence shown here is derived from an EMBL/GenBank/DDBJ whole genome shotgun (WGS) entry which is preliminary data.</text>
</comment>
<sequence length="62" mass="7040">MSGMFKNNTTANHKEIALIILTLIYKYLIDISPQDHVDVCQNTTDVSPQDYIDVCHNQSSIE</sequence>
<reference evidence="1" key="1">
    <citation type="submission" date="2021-06" db="EMBL/GenBank/DDBJ databases">
        <authorList>
            <person name="Kallberg Y."/>
            <person name="Tangrot J."/>
            <person name="Rosling A."/>
        </authorList>
    </citation>
    <scope>NUCLEOTIDE SEQUENCE</scope>
    <source>
        <strain evidence="1">MA461A</strain>
    </source>
</reference>
<accession>A0ACA9LWW8</accession>
<name>A0ACA9LWW8_9GLOM</name>
<protein>
    <submittedName>
        <fullName evidence="1">6505_t:CDS:1</fullName>
    </submittedName>
</protein>
<dbReference type="Proteomes" id="UP000789920">
    <property type="component" value="Unassembled WGS sequence"/>
</dbReference>
<gene>
    <name evidence="1" type="ORF">RPERSI_LOCUS4088</name>
</gene>
<evidence type="ECO:0000313" key="2">
    <source>
        <dbReference type="Proteomes" id="UP000789920"/>
    </source>
</evidence>
<proteinExistence type="predicted"/>
<keyword evidence="2" id="KW-1185">Reference proteome</keyword>
<feature type="non-terminal residue" evidence="1">
    <location>
        <position position="62"/>
    </location>
</feature>
<evidence type="ECO:0000313" key="1">
    <source>
        <dbReference type="EMBL" id="CAG8554207.1"/>
    </source>
</evidence>
<organism evidence="1 2">
    <name type="scientific">Racocetra persica</name>
    <dbReference type="NCBI Taxonomy" id="160502"/>
    <lineage>
        <taxon>Eukaryota</taxon>
        <taxon>Fungi</taxon>
        <taxon>Fungi incertae sedis</taxon>
        <taxon>Mucoromycota</taxon>
        <taxon>Glomeromycotina</taxon>
        <taxon>Glomeromycetes</taxon>
        <taxon>Diversisporales</taxon>
        <taxon>Gigasporaceae</taxon>
        <taxon>Racocetra</taxon>
    </lineage>
</organism>
<dbReference type="EMBL" id="CAJVQC010005436">
    <property type="protein sequence ID" value="CAG8554207.1"/>
    <property type="molecule type" value="Genomic_DNA"/>
</dbReference>